<evidence type="ECO:0000313" key="3">
    <source>
        <dbReference type="EMBL" id="SOD68552.1"/>
    </source>
</evidence>
<organism evidence="3 4">
    <name type="scientific">Alysiella filiformis DSM 16848</name>
    <dbReference type="NCBI Taxonomy" id="1120981"/>
    <lineage>
        <taxon>Bacteria</taxon>
        <taxon>Pseudomonadati</taxon>
        <taxon>Pseudomonadota</taxon>
        <taxon>Betaproteobacteria</taxon>
        <taxon>Neisseriales</taxon>
        <taxon>Neisseriaceae</taxon>
        <taxon>Alysiella</taxon>
    </lineage>
</organism>
<protein>
    <recommendedName>
        <fullName evidence="2">Surface-adhesin protein E-like domain-containing protein</fullName>
    </recommendedName>
</protein>
<gene>
    <name evidence="3" type="ORF">SAMN02746062_01307</name>
</gene>
<feature type="compositionally biased region" description="Basic and acidic residues" evidence="1">
    <location>
        <begin position="233"/>
        <end position="243"/>
    </location>
</feature>
<feature type="compositionally biased region" description="Low complexity" evidence="1">
    <location>
        <begin position="180"/>
        <end position="189"/>
    </location>
</feature>
<feature type="region of interest" description="Disordered" evidence="1">
    <location>
        <begin position="157"/>
        <end position="293"/>
    </location>
</feature>
<evidence type="ECO:0000256" key="1">
    <source>
        <dbReference type="SAM" id="MobiDB-lite"/>
    </source>
</evidence>
<dbReference type="InterPro" id="IPR031939">
    <property type="entry name" value="Adhesin_E-like"/>
</dbReference>
<feature type="compositionally biased region" description="Pro residues" evidence="1">
    <location>
        <begin position="170"/>
        <end position="179"/>
    </location>
</feature>
<reference evidence="3 4" key="1">
    <citation type="submission" date="2017-09" db="EMBL/GenBank/DDBJ databases">
        <authorList>
            <person name="Ehlers B."/>
            <person name="Leendertz F.H."/>
        </authorList>
    </citation>
    <scope>NUCLEOTIDE SEQUENCE [LARGE SCALE GENOMIC DNA]</scope>
    <source>
        <strain evidence="3 4">DSM 16848</strain>
    </source>
</reference>
<sequence length="293" mass="32037">MTETETTTRTTYSDLWTSAEVAADESIHTPPAATVNPDNDPNRILTSKTESGNREYLFADSIKQDNGKIMALIEYRYAHTQKLPSNGLLYTHNHWFEEIDCANKIRTVLTTTHYNAQGEIVDANEYPSPKLTPAQMKLLAQPDDGVIKEVCQRVGQNKPAAPAVSGNPTATPPSNPPTSTPNETGESPTANNPIAPQAASETAAPQPTPKENKRKKKDKNKPKPAEPTNNKNGEIDFIQKGKQETPTTQQPENPPANEVEEKGETETSSPTHHTAPAQDELPPDFWTIGAPKE</sequence>
<name>A0A286ECB4_9NEIS</name>
<dbReference type="AlphaFoldDB" id="A0A286ECB4"/>
<keyword evidence="4" id="KW-1185">Reference proteome</keyword>
<evidence type="ECO:0000313" key="4">
    <source>
        <dbReference type="Proteomes" id="UP000219669"/>
    </source>
</evidence>
<proteinExistence type="predicted"/>
<dbReference type="Proteomes" id="UP000219669">
    <property type="component" value="Unassembled WGS sequence"/>
</dbReference>
<dbReference type="Pfam" id="PF16747">
    <property type="entry name" value="Adhesin_E"/>
    <property type="match status" value="1"/>
</dbReference>
<dbReference type="EMBL" id="OCNF01000009">
    <property type="protein sequence ID" value="SOD68552.1"/>
    <property type="molecule type" value="Genomic_DNA"/>
</dbReference>
<accession>A0A286ECB4</accession>
<feature type="domain" description="Surface-adhesin protein E-like" evidence="2">
    <location>
        <begin position="50"/>
        <end position="136"/>
    </location>
</feature>
<feature type="compositionally biased region" description="Polar residues" evidence="1">
    <location>
        <begin position="190"/>
        <end position="205"/>
    </location>
</feature>
<feature type="compositionally biased region" description="Basic residues" evidence="1">
    <location>
        <begin position="212"/>
        <end position="222"/>
    </location>
</feature>
<evidence type="ECO:0000259" key="2">
    <source>
        <dbReference type="Pfam" id="PF16747"/>
    </source>
</evidence>